<organism evidence="3 4">
    <name type="scientific">Pseudomonas asturiensis</name>
    <dbReference type="NCBI Taxonomy" id="1190415"/>
    <lineage>
        <taxon>Bacteria</taxon>
        <taxon>Pseudomonadati</taxon>
        <taxon>Pseudomonadota</taxon>
        <taxon>Gammaproteobacteria</taxon>
        <taxon>Pseudomonadales</taxon>
        <taxon>Pseudomonadaceae</taxon>
        <taxon>Pseudomonas</taxon>
    </lineage>
</organism>
<accession>A0ABX6HKA8</accession>
<dbReference type="Pfam" id="PF00534">
    <property type="entry name" value="Glycos_transf_1"/>
    <property type="match status" value="1"/>
</dbReference>
<dbReference type="Pfam" id="PF13439">
    <property type="entry name" value="Glyco_transf_4"/>
    <property type="match status" value="1"/>
</dbReference>
<proteinExistence type="predicted"/>
<name>A0ABX6HKA8_9PSED</name>
<evidence type="ECO:0000313" key="3">
    <source>
        <dbReference type="EMBL" id="QHF05972.1"/>
    </source>
</evidence>
<dbReference type="InterPro" id="IPR001296">
    <property type="entry name" value="Glyco_trans_1"/>
</dbReference>
<dbReference type="Gene3D" id="3.40.50.2000">
    <property type="entry name" value="Glycogen Phosphorylase B"/>
    <property type="match status" value="2"/>
</dbReference>
<dbReference type="InterPro" id="IPR028098">
    <property type="entry name" value="Glyco_trans_4-like_N"/>
</dbReference>
<evidence type="ECO:0000259" key="2">
    <source>
        <dbReference type="Pfam" id="PF13439"/>
    </source>
</evidence>
<dbReference type="RefSeq" id="WP_024689196.1">
    <property type="nucleotide sequence ID" value="NZ_CP047266.1"/>
</dbReference>
<reference evidence="3 4" key="1">
    <citation type="journal article" date="2014" name="Genome Announc.">
        <title>Draft Genome Sequences of a Phylogenetically Diverse Suite of Pseudomonas syringae Strains from Multiple Source Populations.</title>
        <authorList>
            <person name="Baltrus D.A."/>
            <person name="Yourstone S."/>
            <person name="Lind A."/>
            <person name="Guilbaud C."/>
            <person name="Sands D.C."/>
            <person name="Jones C.D."/>
            <person name="Morris C.E."/>
            <person name="Dangl J.L."/>
        </authorList>
    </citation>
    <scope>NUCLEOTIDE SEQUENCE [LARGE SCALE GENOMIC DNA]</scope>
    <source>
        <strain evidence="3 4">CC1524</strain>
    </source>
</reference>
<dbReference type="EMBL" id="CP047266">
    <property type="protein sequence ID" value="QHF05972.1"/>
    <property type="molecule type" value="Genomic_DNA"/>
</dbReference>
<sequence length="386" mass="43547">MMRVLHFFKTYYPDTTGGIEQVIFQLCQGTRDLGIDNQVLTLSPHPHPARLQVADHSVVRVKEQLNLASTGFSLQAFSQFKAMAREADLVHFHFPWPFMDLVHFASLHDRPTVLSYHSDIIKQRSLLKLYTPLMNRFLKSMDRILVASPNYLRSSETLQPFADKTVVIPYGLDAAAYPQVTEQQLNDWRQRVPEKFFLFVGVLRYYKGLQSLLSALEGTDYPLVIIGSGPEEQALKAQAERLQLRHVLFLGRLDEVDKACLLQLSYALAFPSHLRSEAFGISLLEAAMYGKPMISCEIGTGTTYVNIHEETGLAVPPEHPDALRAALRRLWDNPQEASRFGANALKRFNTQFTAQRMCEKTVAVYRELVKGAVPSSTAGYSPSEEA</sequence>
<feature type="domain" description="Glycosyltransferase subfamily 4-like N-terminal" evidence="2">
    <location>
        <begin position="17"/>
        <end position="174"/>
    </location>
</feature>
<dbReference type="SUPFAM" id="SSF53756">
    <property type="entry name" value="UDP-Glycosyltransferase/glycogen phosphorylase"/>
    <property type="match status" value="1"/>
</dbReference>
<keyword evidence="3" id="KW-0614">Plasmid</keyword>
<feature type="domain" description="Glycosyl transferase family 1" evidence="1">
    <location>
        <begin position="185"/>
        <end position="346"/>
    </location>
</feature>
<evidence type="ECO:0000259" key="1">
    <source>
        <dbReference type="Pfam" id="PF00534"/>
    </source>
</evidence>
<evidence type="ECO:0000313" key="4">
    <source>
        <dbReference type="Proteomes" id="UP000464644"/>
    </source>
</evidence>
<dbReference type="InterPro" id="IPR050194">
    <property type="entry name" value="Glycosyltransferase_grp1"/>
</dbReference>
<dbReference type="PANTHER" id="PTHR45947">
    <property type="entry name" value="SULFOQUINOVOSYL TRANSFERASE SQD2"/>
    <property type="match status" value="1"/>
</dbReference>
<geneLocation type="plasmid" evidence="3 4">
    <name>pCC1524</name>
</geneLocation>
<dbReference type="CDD" id="cd03795">
    <property type="entry name" value="GT4_WfcD-like"/>
    <property type="match status" value="1"/>
</dbReference>
<dbReference type="Proteomes" id="UP000464644">
    <property type="component" value="Plasmid pCC1524"/>
</dbReference>
<dbReference type="PANTHER" id="PTHR45947:SF3">
    <property type="entry name" value="SULFOQUINOVOSYL TRANSFERASE SQD2"/>
    <property type="match status" value="1"/>
</dbReference>
<keyword evidence="4" id="KW-1185">Reference proteome</keyword>
<gene>
    <name evidence="3" type="ORF">N015_26120</name>
</gene>
<protein>
    <submittedName>
        <fullName evidence="3">Glycosyltransferase</fullName>
    </submittedName>
</protein>